<protein>
    <submittedName>
        <fullName evidence="1">Uncharacterized protein</fullName>
    </submittedName>
</protein>
<evidence type="ECO:0000313" key="1">
    <source>
        <dbReference type="EMBL" id="MBX73787.1"/>
    </source>
</evidence>
<reference evidence="1" key="1">
    <citation type="submission" date="2018-02" db="EMBL/GenBank/DDBJ databases">
        <title>Rhizophora mucronata_Transcriptome.</title>
        <authorList>
            <person name="Meera S.P."/>
            <person name="Sreeshan A."/>
            <person name="Augustine A."/>
        </authorList>
    </citation>
    <scope>NUCLEOTIDE SEQUENCE</scope>
    <source>
        <tissue evidence="1">Leaf</tissue>
    </source>
</reference>
<accession>A0A2P2R3P0</accession>
<sequence length="35" mass="4495">MTERTLCMMQRQDHLNTIRPQTRLYIYRRKQQTFH</sequence>
<dbReference type="EMBL" id="GGEC01093303">
    <property type="protein sequence ID" value="MBX73787.1"/>
    <property type="molecule type" value="Transcribed_RNA"/>
</dbReference>
<name>A0A2P2R3P0_RHIMU</name>
<proteinExistence type="predicted"/>
<organism evidence="1">
    <name type="scientific">Rhizophora mucronata</name>
    <name type="common">Asiatic mangrove</name>
    <dbReference type="NCBI Taxonomy" id="61149"/>
    <lineage>
        <taxon>Eukaryota</taxon>
        <taxon>Viridiplantae</taxon>
        <taxon>Streptophyta</taxon>
        <taxon>Embryophyta</taxon>
        <taxon>Tracheophyta</taxon>
        <taxon>Spermatophyta</taxon>
        <taxon>Magnoliopsida</taxon>
        <taxon>eudicotyledons</taxon>
        <taxon>Gunneridae</taxon>
        <taxon>Pentapetalae</taxon>
        <taxon>rosids</taxon>
        <taxon>fabids</taxon>
        <taxon>Malpighiales</taxon>
        <taxon>Rhizophoraceae</taxon>
        <taxon>Rhizophora</taxon>
    </lineage>
</organism>
<dbReference type="AlphaFoldDB" id="A0A2P2R3P0"/>